<accession>A0A0B4D700</accession>
<reference evidence="1 2" key="1">
    <citation type="submission" date="2014-12" db="EMBL/GenBank/DDBJ databases">
        <title>Genome sequencing of Chryseobacterium taiwanense TPW19.</title>
        <authorList>
            <person name="Tan P.W."/>
            <person name="Chan K.-G."/>
        </authorList>
    </citation>
    <scope>NUCLEOTIDE SEQUENCE [LARGE SCALE GENOMIC DNA]</scope>
    <source>
        <strain evidence="1 2">TPW19</strain>
    </source>
</reference>
<dbReference type="RefSeq" id="WP_039365026.1">
    <property type="nucleotide sequence ID" value="NZ_JWTA01000003.1"/>
</dbReference>
<evidence type="ECO:0000313" key="2">
    <source>
        <dbReference type="Proteomes" id="UP000031167"/>
    </source>
</evidence>
<keyword evidence="2" id="KW-1185">Reference proteome</keyword>
<dbReference type="Proteomes" id="UP000031167">
    <property type="component" value="Unassembled WGS sequence"/>
</dbReference>
<evidence type="ECO:0008006" key="3">
    <source>
        <dbReference type="Google" id="ProtNLM"/>
    </source>
</evidence>
<dbReference type="EMBL" id="JWTA01000003">
    <property type="protein sequence ID" value="KIC64537.1"/>
    <property type="molecule type" value="Genomic_DNA"/>
</dbReference>
<dbReference type="STRING" id="363331.RM51_03060"/>
<evidence type="ECO:0000313" key="1">
    <source>
        <dbReference type="EMBL" id="KIC64537.1"/>
    </source>
</evidence>
<name>A0A0B4D700_9FLAO</name>
<sequence length="294" mass="35621">MRDQKNIIKVGYLLSYDYQYIFTSLKQIYDYADQIIISYDKNNKTWAGNDVIIPEEVFSEIKKIDHQNKIVLYKDSFYIPNMQPMELETRQRNMMAQNIGLDGWHIQIDGDEYAYGFEKLSKFLRKHSYLLKNPEKNQFNFDVNFVTLFKHNEDGYFVITPFDEKCMLITNYPKYEYARRTNKGRTLSLNYYLIHQSWAREEEEIVKKINNWGHKNDFDTSKFLTFWKQLNSENYSHIKDFHPLYESLWKEISFFPAKNIEEFISFFSKKYPQTDLKLNLSGTKKFKLWFKSLY</sequence>
<dbReference type="OrthoDB" id="745987at2"/>
<organism evidence="1 2">
    <name type="scientific">Chryseobacterium taiwanense</name>
    <dbReference type="NCBI Taxonomy" id="363331"/>
    <lineage>
        <taxon>Bacteria</taxon>
        <taxon>Pseudomonadati</taxon>
        <taxon>Bacteroidota</taxon>
        <taxon>Flavobacteriia</taxon>
        <taxon>Flavobacteriales</taxon>
        <taxon>Weeksellaceae</taxon>
        <taxon>Chryseobacterium group</taxon>
        <taxon>Chryseobacterium</taxon>
    </lineage>
</organism>
<proteinExistence type="predicted"/>
<gene>
    <name evidence="1" type="ORF">RM51_03060</name>
</gene>
<comment type="caution">
    <text evidence="1">The sequence shown here is derived from an EMBL/GenBank/DDBJ whole genome shotgun (WGS) entry which is preliminary data.</text>
</comment>
<dbReference type="AlphaFoldDB" id="A0A0B4D700"/>
<protein>
    <recommendedName>
        <fullName evidence="3">Glycosyltransferase</fullName>
    </recommendedName>
</protein>